<dbReference type="PROSITE" id="PS51371">
    <property type="entry name" value="CBS"/>
    <property type="match status" value="1"/>
</dbReference>
<dbReference type="GO" id="GO:0005765">
    <property type="term" value="C:lysosomal membrane"/>
    <property type="evidence" value="ECO:0007669"/>
    <property type="project" value="TreeGrafter"/>
</dbReference>
<keyword evidence="9 11" id="KW-0868">Chloride</keyword>
<protein>
    <recommendedName>
        <fullName evidence="11">Chloride channel protein</fullName>
    </recommendedName>
</protein>
<dbReference type="Pfam" id="PF00571">
    <property type="entry name" value="CBS"/>
    <property type="match status" value="1"/>
</dbReference>
<comment type="subcellular location">
    <subcellularLocation>
        <location evidence="1 11">Membrane</location>
        <topology evidence="1 11">Multi-pass membrane protein</topology>
    </subcellularLocation>
</comment>
<dbReference type="PANTHER" id="PTHR11689">
    <property type="entry name" value="CHLORIDE CHANNEL PROTEIN CLC FAMILY MEMBER"/>
    <property type="match status" value="1"/>
</dbReference>
<evidence type="ECO:0000256" key="8">
    <source>
        <dbReference type="ARBA" id="ARBA00023136"/>
    </source>
</evidence>
<evidence type="ECO:0000256" key="9">
    <source>
        <dbReference type="ARBA" id="ARBA00023214"/>
    </source>
</evidence>
<dbReference type="InterPro" id="IPR000644">
    <property type="entry name" value="CBS_dom"/>
</dbReference>
<keyword evidence="8 11" id="KW-0472">Membrane</keyword>
<dbReference type="PRINTS" id="PR00762">
    <property type="entry name" value="CLCHANNEL"/>
</dbReference>
<feature type="transmembrane region" description="Helical" evidence="11">
    <location>
        <begin position="289"/>
        <end position="313"/>
    </location>
</feature>
<feature type="transmembrane region" description="Helical" evidence="11">
    <location>
        <begin position="377"/>
        <end position="398"/>
    </location>
</feature>
<sequence>MPGALDSLFSFRRNRTSMYTTLDSNSPTINHDNKYPLGNPDRIIKTVKAGSLNVLSSKFESLDYDICENNLLLDEAKKNGYSFVIRKNFARWFIFLLIGIFTAFVGIFVDLSIEILSDFKFTLLKKYIDECTLNKCFYLPYLIWVCINASSVLIGSLLVTYVEPIALGSGIPQVKCYLNGIKMPRIVRIKTLFVKSIGVVSAVVGGLACGKEGPMIHSGAVVAAGISQGKSTTFKKDSGMFTYFREDHEKRDFVSGGAAAGVAAAFGAPVGGVLFSLEEGASFWNQALTWRIFFASMISTFTLNLVLSAYHGLPGNLSYPGLLNFGQFTNLTYSFFELPLFVSMGIVGGLFGALFNYMNYKLTVFRIRYVTKKWMKVIEAVLIAAFTATISLFMIYFIDDCKPLGIVSTNYTIQLFCDDGEANSIAALWIQVPEASVRSLFHDPIGSHRIDTLSLFALVYFFLSVFTYGLSVSAGLFIPALLTGAAWGRVVGLGLETILPDAIWVDPGKYALVGAAAHLGGTVRMTISLTVILIEATGNISFGLPLMITLITAKWVGDFFNEGIYDIHIQLSGVPMLPWDPPPFSYNKYASEVMSHPVVVLFSVEKVGRIIDILTKTTYNGFPIVDSIEEKNQDEMGINSFGCIKGLILRSQLVVLLKNKIFVEYNENCDIENWNLDAFRKEYPRFPDIQNISLNEEEKNLTVDLRRFMNPSPYTVQYVSSLSRVFRLFRALGLRHLTVVNNANEVVGIVTRKDLARYRVWKHLGRLGVEELKISENM</sequence>
<feature type="domain" description="CBS" evidence="12">
    <location>
        <begin position="709"/>
        <end position="767"/>
    </location>
</feature>
<keyword evidence="5 11" id="KW-1133">Transmembrane helix</keyword>
<dbReference type="Pfam" id="PF00654">
    <property type="entry name" value="Voltage_CLC"/>
    <property type="match status" value="1"/>
</dbReference>
<dbReference type="CDD" id="cd03685">
    <property type="entry name" value="ClC_6_like"/>
    <property type="match status" value="1"/>
</dbReference>
<dbReference type="PANTHER" id="PTHR11689:SF136">
    <property type="entry name" value="H(+)_CL(-) EXCHANGE TRANSPORTER 7"/>
    <property type="match status" value="1"/>
</dbReference>
<proteinExistence type="inferred from homology"/>
<organism evidence="13">
    <name type="scientific">Clastoptera arizonana</name>
    <name type="common">Arizona spittle bug</name>
    <dbReference type="NCBI Taxonomy" id="38151"/>
    <lineage>
        <taxon>Eukaryota</taxon>
        <taxon>Metazoa</taxon>
        <taxon>Ecdysozoa</taxon>
        <taxon>Arthropoda</taxon>
        <taxon>Hexapoda</taxon>
        <taxon>Insecta</taxon>
        <taxon>Pterygota</taxon>
        <taxon>Neoptera</taxon>
        <taxon>Paraneoptera</taxon>
        <taxon>Hemiptera</taxon>
        <taxon>Auchenorrhyncha</taxon>
        <taxon>Cercopoidea</taxon>
        <taxon>Clastopteridae</taxon>
        <taxon>Clastoptera</taxon>
    </lineage>
</organism>
<evidence type="ECO:0000256" key="7">
    <source>
        <dbReference type="ARBA" id="ARBA00023122"/>
    </source>
</evidence>
<keyword evidence="4" id="KW-0677">Repeat</keyword>
<accession>A0A1B6CCK6</accession>
<reference evidence="13" key="1">
    <citation type="submission" date="2015-12" db="EMBL/GenBank/DDBJ databases">
        <title>De novo transcriptome assembly of four potential Pierce s Disease insect vectors from Arizona vineyards.</title>
        <authorList>
            <person name="Tassone E.E."/>
        </authorList>
    </citation>
    <scope>NUCLEOTIDE SEQUENCE</scope>
</reference>
<dbReference type="InterPro" id="IPR051280">
    <property type="entry name" value="Cl-channel/antiporter"/>
</dbReference>
<keyword evidence="7 10" id="KW-0129">CBS domain</keyword>
<gene>
    <name evidence="13" type="ORF">g.13410</name>
</gene>
<evidence type="ECO:0000256" key="3">
    <source>
        <dbReference type="ARBA" id="ARBA00022692"/>
    </source>
</evidence>
<dbReference type="SUPFAM" id="SSF54631">
    <property type="entry name" value="CBS-domain pair"/>
    <property type="match status" value="1"/>
</dbReference>
<dbReference type="Gene3D" id="1.10.3080.10">
    <property type="entry name" value="Clc chloride channel"/>
    <property type="match status" value="1"/>
</dbReference>
<evidence type="ECO:0000256" key="6">
    <source>
        <dbReference type="ARBA" id="ARBA00023065"/>
    </source>
</evidence>
<evidence type="ECO:0000256" key="10">
    <source>
        <dbReference type="PROSITE-ProRule" id="PRU00703"/>
    </source>
</evidence>
<feature type="transmembrane region" description="Helical" evidence="11">
    <location>
        <begin position="137"/>
        <end position="162"/>
    </location>
</feature>
<dbReference type="SUPFAM" id="SSF81340">
    <property type="entry name" value="Clc chloride channel"/>
    <property type="match status" value="1"/>
</dbReference>
<feature type="transmembrane region" description="Helical" evidence="11">
    <location>
        <begin position="253"/>
        <end position="277"/>
    </location>
</feature>
<name>A0A1B6CCK6_9HEMI</name>
<dbReference type="Gene3D" id="3.10.580.10">
    <property type="entry name" value="CBS-domain"/>
    <property type="match status" value="1"/>
</dbReference>
<feature type="transmembrane region" description="Helical" evidence="11">
    <location>
        <begin position="457"/>
        <end position="482"/>
    </location>
</feature>
<keyword evidence="2 11" id="KW-0813">Transport</keyword>
<evidence type="ECO:0000256" key="11">
    <source>
        <dbReference type="RuleBase" id="RU361221"/>
    </source>
</evidence>
<dbReference type="SMART" id="SM00116">
    <property type="entry name" value="CBS"/>
    <property type="match status" value="2"/>
</dbReference>
<comment type="similarity">
    <text evidence="11">Belongs to the chloride channel (TC 2.A.49) family.</text>
</comment>
<dbReference type="GO" id="GO:0005254">
    <property type="term" value="F:chloride channel activity"/>
    <property type="evidence" value="ECO:0007669"/>
    <property type="project" value="UniProtKB-UniRule"/>
</dbReference>
<dbReference type="InterPro" id="IPR014743">
    <property type="entry name" value="Cl-channel_core"/>
</dbReference>
<dbReference type="FunFam" id="3.10.580.10:FF:000148">
    <property type="entry name" value="Os04g0644800 protein"/>
    <property type="match status" value="1"/>
</dbReference>
<evidence type="ECO:0000256" key="4">
    <source>
        <dbReference type="ARBA" id="ARBA00022737"/>
    </source>
</evidence>
<feature type="transmembrane region" description="Helical" evidence="11">
    <location>
        <begin position="92"/>
        <end position="117"/>
    </location>
</feature>
<evidence type="ECO:0000313" key="13">
    <source>
        <dbReference type="EMBL" id="JAS11204.1"/>
    </source>
</evidence>
<dbReference type="InterPro" id="IPR046342">
    <property type="entry name" value="CBS_dom_sf"/>
</dbReference>
<dbReference type="AlphaFoldDB" id="A0A1B6CCK6"/>
<evidence type="ECO:0000256" key="2">
    <source>
        <dbReference type="ARBA" id="ARBA00022448"/>
    </source>
</evidence>
<dbReference type="InterPro" id="IPR001807">
    <property type="entry name" value="ClC"/>
</dbReference>
<evidence type="ECO:0000259" key="12">
    <source>
        <dbReference type="PROSITE" id="PS51371"/>
    </source>
</evidence>
<feature type="transmembrane region" description="Helical" evidence="11">
    <location>
        <begin position="333"/>
        <end position="357"/>
    </location>
</feature>
<dbReference type="EMBL" id="GEDC01026094">
    <property type="protein sequence ID" value="JAS11204.1"/>
    <property type="molecule type" value="Transcribed_RNA"/>
</dbReference>
<evidence type="ECO:0000256" key="1">
    <source>
        <dbReference type="ARBA" id="ARBA00004141"/>
    </source>
</evidence>
<keyword evidence="6 11" id="KW-0406">Ion transport</keyword>
<keyword evidence="3 11" id="KW-0812">Transmembrane</keyword>
<comment type="caution">
    <text evidence="11">Lacks conserved residue(s) required for the propagation of feature annotation.</text>
</comment>
<dbReference type="CDD" id="cd04591">
    <property type="entry name" value="CBS_pair_voltage-gated_CLC_euk_bac"/>
    <property type="match status" value="1"/>
</dbReference>
<evidence type="ECO:0000256" key="5">
    <source>
        <dbReference type="ARBA" id="ARBA00022989"/>
    </source>
</evidence>